<evidence type="ECO:0000256" key="1">
    <source>
        <dbReference type="SAM" id="MobiDB-lite"/>
    </source>
</evidence>
<evidence type="ECO:0000313" key="3">
    <source>
        <dbReference type="Ensembl" id="ENSCSAVP00000014361.1"/>
    </source>
</evidence>
<reference evidence="4" key="1">
    <citation type="submission" date="2003-08" db="EMBL/GenBank/DDBJ databases">
        <authorList>
            <person name="Birren B."/>
            <person name="Nusbaum C."/>
            <person name="Abebe A."/>
            <person name="Abouelleil A."/>
            <person name="Adekoya E."/>
            <person name="Ait-zahra M."/>
            <person name="Allen N."/>
            <person name="Allen T."/>
            <person name="An P."/>
            <person name="Anderson M."/>
            <person name="Anderson S."/>
            <person name="Arachchi H."/>
            <person name="Armbruster J."/>
            <person name="Bachantsang P."/>
            <person name="Baldwin J."/>
            <person name="Barry A."/>
            <person name="Bayul T."/>
            <person name="Blitshsteyn B."/>
            <person name="Bloom T."/>
            <person name="Blye J."/>
            <person name="Boguslavskiy L."/>
            <person name="Borowsky M."/>
            <person name="Boukhgalter B."/>
            <person name="Brunache A."/>
            <person name="Butler J."/>
            <person name="Calixte N."/>
            <person name="Calvo S."/>
            <person name="Camarata J."/>
            <person name="Campo K."/>
            <person name="Chang J."/>
            <person name="Cheshatsang Y."/>
            <person name="Citroen M."/>
            <person name="Collymore A."/>
            <person name="Considine T."/>
            <person name="Cook A."/>
            <person name="Cooke P."/>
            <person name="Corum B."/>
            <person name="Cuomo C."/>
            <person name="David R."/>
            <person name="Dawoe T."/>
            <person name="Degray S."/>
            <person name="Dodge S."/>
            <person name="Dooley K."/>
            <person name="Dorje P."/>
            <person name="Dorjee K."/>
            <person name="Dorris L."/>
            <person name="Duffey N."/>
            <person name="Dupes A."/>
            <person name="Elkins T."/>
            <person name="Engels R."/>
            <person name="Erickson J."/>
            <person name="Farina A."/>
            <person name="Faro S."/>
            <person name="Ferreira P."/>
            <person name="Fischer H."/>
            <person name="Fitzgerald M."/>
            <person name="Foley K."/>
            <person name="Gage D."/>
            <person name="Galagan J."/>
            <person name="Gearin G."/>
            <person name="Gnerre S."/>
            <person name="Gnirke A."/>
            <person name="Goyette A."/>
            <person name="Graham J."/>
            <person name="Grandbois E."/>
            <person name="Gyaltsen K."/>
            <person name="Hafez N."/>
            <person name="Hagopian D."/>
            <person name="Hagos B."/>
            <person name="Hall J."/>
            <person name="Hatcher B."/>
            <person name="Heller A."/>
            <person name="Higgins H."/>
            <person name="Honan T."/>
            <person name="Horn A."/>
            <person name="Houde N."/>
            <person name="Hughes L."/>
            <person name="Hulme W."/>
            <person name="Husby E."/>
            <person name="Iliev I."/>
            <person name="Jaffe D."/>
            <person name="Jones C."/>
            <person name="Kamal M."/>
            <person name="Kamat A."/>
            <person name="Kamvysselis M."/>
            <person name="Karlsson E."/>
            <person name="Kells C."/>
            <person name="Kieu A."/>
            <person name="Kisner P."/>
            <person name="Kodira C."/>
            <person name="Kulbokas E."/>
            <person name="Labutti K."/>
            <person name="Lama D."/>
            <person name="Landers T."/>
            <person name="Leger J."/>
            <person name="Levine S."/>
            <person name="Lewis D."/>
            <person name="Lewis T."/>
            <person name="Lindblad-toh K."/>
            <person name="Liu X."/>
            <person name="Lokyitsang T."/>
            <person name="Lokyitsang Y."/>
            <person name="Lucien O."/>
            <person name="Lui A."/>
            <person name="Ma L.J."/>
            <person name="Mabbitt R."/>
            <person name="Macdonald J."/>
            <person name="Maclean C."/>
            <person name="Major J."/>
            <person name="Manning J."/>
            <person name="Marabella R."/>
            <person name="Maru K."/>
            <person name="Matthews C."/>
            <person name="Mauceli E."/>
            <person name="Mccarthy M."/>
            <person name="Mcdonough S."/>
            <person name="Mcghee T."/>
            <person name="Meldrim J."/>
            <person name="Meneus L."/>
            <person name="Mesirov J."/>
            <person name="Mihalev A."/>
            <person name="Mihova T."/>
            <person name="Mikkelsen T."/>
            <person name="Mlenga V."/>
            <person name="Moru K."/>
            <person name="Mozes J."/>
            <person name="Mulrain L."/>
            <person name="Munson G."/>
            <person name="Naylor J."/>
            <person name="Newes C."/>
            <person name="Nguyen C."/>
            <person name="Nguyen N."/>
            <person name="Nguyen T."/>
            <person name="Nicol R."/>
            <person name="Nielsen C."/>
            <person name="Nizzari M."/>
            <person name="Norbu C."/>
            <person name="Norbu N."/>
            <person name="O'donnell P."/>
            <person name="Okoawo O."/>
            <person name="O'leary S."/>
            <person name="Omotosho B."/>
            <person name="O'neill K."/>
            <person name="Osman S."/>
            <person name="Parker S."/>
            <person name="Perrin D."/>
            <person name="Phunkhang P."/>
            <person name="Piqani B."/>
            <person name="Purcell S."/>
            <person name="Rachupka T."/>
            <person name="Ramasamy U."/>
            <person name="Rameau R."/>
            <person name="Ray V."/>
            <person name="Raymond C."/>
            <person name="Retta R."/>
            <person name="Richardson S."/>
            <person name="Rise C."/>
            <person name="Rodriguez J."/>
            <person name="Rogers J."/>
            <person name="Rogov P."/>
            <person name="Rutman M."/>
            <person name="Schupbach R."/>
            <person name="Seaman C."/>
            <person name="Settipalli S."/>
            <person name="Sharpe T."/>
            <person name="Sheridan J."/>
            <person name="Sherpa N."/>
            <person name="Shi J."/>
            <person name="Smirnov S."/>
            <person name="Smith C."/>
            <person name="Sougnez C."/>
            <person name="Spencer B."/>
            <person name="Stalker J."/>
            <person name="Stange-thomann N."/>
            <person name="Stavropoulos S."/>
            <person name="Stetson K."/>
            <person name="Stone C."/>
            <person name="Stone S."/>
            <person name="Stubbs M."/>
            <person name="Talamas J."/>
            <person name="Tchuinga P."/>
            <person name="Tenzing P."/>
            <person name="Tesfaye S."/>
            <person name="Theodore J."/>
            <person name="Thoulutsang Y."/>
            <person name="Topham K."/>
            <person name="Towey S."/>
            <person name="Tsamla T."/>
            <person name="Tsomo N."/>
            <person name="Vallee D."/>
            <person name="Vassiliev H."/>
            <person name="Venkataraman V."/>
            <person name="Vinson J."/>
            <person name="Vo A."/>
            <person name="Wade C."/>
            <person name="Wang S."/>
            <person name="Wangchuk T."/>
            <person name="Wangdi T."/>
            <person name="Whittaker C."/>
            <person name="Wilkinson J."/>
            <person name="Wu Y."/>
            <person name="Wyman D."/>
            <person name="Yadav S."/>
            <person name="Yang S."/>
            <person name="Yang X."/>
            <person name="Yeager S."/>
            <person name="Yee E."/>
            <person name="Young G."/>
            <person name="Zainoun J."/>
            <person name="Zembeck L."/>
            <person name="Zimmer A."/>
            <person name="Zody M."/>
            <person name="Lander E."/>
        </authorList>
    </citation>
    <scope>NUCLEOTIDE SEQUENCE [LARGE SCALE GENOMIC DNA]</scope>
</reference>
<sequence length="324" mass="36676">MGGFIAVYLLPQFLPDWSVVREETHANKNSTTDFIKVNESPNLKYWNLPCFFKRKQVFIWVHFGITLLFLYFQVSLQILFAYPALNHHNICSKPSQVQQTRKLRRKPTSVPLALANNANSAQSKPRDSTSNEISQLVKTLSSSSDDANKVSSSHGNFIKPDVEAQRQTKMANTRNNKSSSSLGETQSEESHSKRNDKARCASKINPKKLKKRKSMRSRARIRVYILRCFIVALFCCLSDLVAFGFSIYAQIASKYVGTNTTSGASTTEHPGKDNFHVSVTISLLTGLAYNGNMLINLICLVLCYENWKSIIFPCIPTWHCLKFY</sequence>
<feature type="compositionally biased region" description="Low complexity" evidence="1">
    <location>
        <begin position="141"/>
        <end position="153"/>
    </location>
</feature>
<feature type="transmembrane region" description="Helical" evidence="2">
    <location>
        <begin position="57"/>
        <end position="85"/>
    </location>
</feature>
<dbReference type="Ensembl" id="ENSCSAVT00000014526.1">
    <property type="protein sequence ID" value="ENSCSAVP00000014361.1"/>
    <property type="gene ID" value="ENSCSAVG00000008415.1"/>
</dbReference>
<protein>
    <submittedName>
        <fullName evidence="3">Uncharacterized protein</fullName>
    </submittedName>
</protein>
<keyword evidence="2" id="KW-1133">Transmembrane helix</keyword>
<feature type="region of interest" description="Disordered" evidence="1">
    <location>
        <begin position="96"/>
        <end position="213"/>
    </location>
</feature>
<feature type="transmembrane region" description="Helical" evidence="2">
    <location>
        <begin position="224"/>
        <end position="249"/>
    </location>
</feature>
<dbReference type="InParanoid" id="H2Z9U6"/>
<reference evidence="3" key="3">
    <citation type="submission" date="2025-09" db="UniProtKB">
        <authorList>
            <consortium name="Ensembl"/>
        </authorList>
    </citation>
    <scope>IDENTIFICATION</scope>
</reference>
<feature type="compositionally biased region" description="Polar residues" evidence="1">
    <location>
        <begin position="167"/>
        <end position="185"/>
    </location>
</feature>
<feature type="compositionally biased region" description="Polar residues" evidence="1">
    <location>
        <begin position="130"/>
        <end position="140"/>
    </location>
</feature>
<dbReference type="AlphaFoldDB" id="H2Z9U6"/>
<dbReference type="Proteomes" id="UP000007875">
    <property type="component" value="Unassembled WGS sequence"/>
</dbReference>
<name>H2Z9U6_CIOSA</name>
<dbReference type="HOGENOM" id="CLU_857794_0_0_1"/>
<evidence type="ECO:0000256" key="2">
    <source>
        <dbReference type="SAM" id="Phobius"/>
    </source>
</evidence>
<keyword evidence="4" id="KW-1185">Reference proteome</keyword>
<organism evidence="3 4">
    <name type="scientific">Ciona savignyi</name>
    <name type="common">Pacific transparent sea squirt</name>
    <dbReference type="NCBI Taxonomy" id="51511"/>
    <lineage>
        <taxon>Eukaryota</taxon>
        <taxon>Metazoa</taxon>
        <taxon>Chordata</taxon>
        <taxon>Tunicata</taxon>
        <taxon>Ascidiacea</taxon>
        <taxon>Phlebobranchia</taxon>
        <taxon>Cionidae</taxon>
        <taxon>Ciona</taxon>
    </lineage>
</organism>
<reference evidence="3" key="2">
    <citation type="submission" date="2025-08" db="UniProtKB">
        <authorList>
            <consortium name="Ensembl"/>
        </authorList>
    </citation>
    <scope>IDENTIFICATION</scope>
</reference>
<keyword evidence="2" id="KW-0472">Membrane</keyword>
<proteinExistence type="predicted"/>
<feature type="transmembrane region" description="Helical" evidence="2">
    <location>
        <begin position="281"/>
        <end position="303"/>
    </location>
</feature>
<keyword evidence="2" id="KW-0812">Transmembrane</keyword>
<evidence type="ECO:0000313" key="4">
    <source>
        <dbReference type="Proteomes" id="UP000007875"/>
    </source>
</evidence>
<accession>H2Z9U6</accession>
<feature type="compositionally biased region" description="Basic and acidic residues" evidence="1">
    <location>
        <begin position="188"/>
        <end position="199"/>
    </location>
</feature>